<dbReference type="Proteomes" id="UP000623926">
    <property type="component" value="Plasmid unnamed3"/>
</dbReference>
<feature type="domain" description="HTH cro/C1-type" evidence="2">
    <location>
        <begin position="267"/>
        <end position="323"/>
    </location>
</feature>
<dbReference type="SMART" id="SM00530">
    <property type="entry name" value="HTH_XRE"/>
    <property type="match status" value="2"/>
</dbReference>
<dbReference type="Pfam" id="PF13560">
    <property type="entry name" value="HTH_31"/>
    <property type="match status" value="1"/>
</dbReference>
<evidence type="ECO:0000259" key="2">
    <source>
        <dbReference type="SMART" id="SM00530"/>
    </source>
</evidence>
<accession>A0ABD7D6F5</accession>
<dbReference type="EMBL" id="CP070247">
    <property type="protein sequence ID" value="QRV39065.1"/>
    <property type="molecule type" value="Genomic_DNA"/>
</dbReference>
<proteinExistence type="predicted"/>
<dbReference type="Gene3D" id="1.10.260.40">
    <property type="entry name" value="lambda repressor-like DNA-binding domains"/>
    <property type="match status" value="1"/>
</dbReference>
<feature type="compositionally biased region" description="Basic and acidic residues" evidence="1">
    <location>
        <begin position="132"/>
        <end position="149"/>
    </location>
</feature>
<dbReference type="InterPro" id="IPR010982">
    <property type="entry name" value="Lambda_DNA-bd_dom_sf"/>
</dbReference>
<feature type="region of interest" description="Disordered" evidence="1">
    <location>
        <begin position="125"/>
        <end position="185"/>
    </location>
</feature>
<dbReference type="RefSeq" id="WP_205030103.1">
    <property type="nucleotide sequence ID" value="NZ_CP070247.1"/>
</dbReference>
<feature type="region of interest" description="Disordered" evidence="1">
    <location>
        <begin position="1"/>
        <end position="21"/>
    </location>
</feature>
<keyword evidence="3" id="KW-0614">Plasmid</keyword>
<geneLocation type="plasmid" evidence="3 4">
    <name>unnamed3</name>
</geneLocation>
<dbReference type="AlphaFoldDB" id="A0ABD7D6F5"/>
<sequence>MPVSPRDQSESTTCRGPGCFNPVKQSPRGRRRYYCSDPCSTRYRRSVRPAADNGAFAEASLAELNRLTGQFDLSGDSPERNLALIVECEKVWKDLKSAVVLQSRDSRMKMPEIAQRLHMSTTTLARSLDSAPGRRERRLAPELDIRVPEQPRPQRHPAPGPPRARRPKGGTGDMDGAAPGSGPAATLASALSHLHRRSGTTYRTLSSEVGVDPSYISRAISGERIPSWPVTQKLALALAAAPEEILPLWRSARGYDTAADAADLQAALRGLRTAAASPDIGILAERTRLTRQQITDALNGRMLPDWTTTAAIVTALNGQPDLLRPLWNSARAATLAHGTGSTCTISAGAFG</sequence>
<evidence type="ECO:0000313" key="3">
    <source>
        <dbReference type="EMBL" id="QRV39065.1"/>
    </source>
</evidence>
<protein>
    <submittedName>
        <fullName evidence="3">Helix-turn-helix domain-containing protein</fullName>
    </submittedName>
</protein>
<evidence type="ECO:0000256" key="1">
    <source>
        <dbReference type="SAM" id="MobiDB-lite"/>
    </source>
</evidence>
<dbReference type="InterPro" id="IPR001387">
    <property type="entry name" value="Cro/C1-type_HTH"/>
</dbReference>
<feature type="domain" description="HTH cro/C1-type" evidence="2">
    <location>
        <begin position="190"/>
        <end position="245"/>
    </location>
</feature>
<evidence type="ECO:0000313" key="4">
    <source>
        <dbReference type="Proteomes" id="UP000623926"/>
    </source>
</evidence>
<reference evidence="3 4" key="1">
    <citation type="submission" date="2021-02" db="EMBL/GenBank/DDBJ databases">
        <title>FDA dAtabase for Regulatory Grade micrObial Sequences (FDA-ARGOS): Supporting development and validation of Infectious Disease Dx tests.</title>
        <authorList>
            <person name="Sproer C."/>
            <person name="Gronow S."/>
            <person name="Severitt S."/>
            <person name="Schroder I."/>
            <person name="Tallon L."/>
            <person name="Sadzewicz L."/>
            <person name="Zhao X."/>
            <person name="Boylan J."/>
            <person name="Ott S."/>
            <person name="Bowen H."/>
            <person name="Vavikolanu K."/>
            <person name="Mehta A."/>
            <person name="Aluvathingal J."/>
            <person name="Nadendla S."/>
            <person name="Lowell S."/>
            <person name="Myers T."/>
            <person name="Yan Y."/>
            <person name="Sichtig H."/>
        </authorList>
    </citation>
    <scope>NUCLEOTIDE SEQUENCE [LARGE SCALE GENOMIC DNA]</scope>
    <source>
        <strain evidence="3 4">FDAARGOS_1212</strain>
        <plasmid evidence="3 4">unnamed3</plasmid>
    </source>
</reference>
<name>A0ABD7D6F5_9ACTN</name>
<dbReference type="SUPFAM" id="SSF47413">
    <property type="entry name" value="lambda repressor-like DNA-binding domains"/>
    <property type="match status" value="2"/>
</dbReference>
<gene>
    <name evidence="3" type="ORF">I6J42_33765</name>
</gene>
<organism evidence="3 4">
    <name type="scientific">Streptomyces californicus</name>
    <dbReference type="NCBI Taxonomy" id="67351"/>
    <lineage>
        <taxon>Bacteria</taxon>
        <taxon>Bacillati</taxon>
        <taxon>Actinomycetota</taxon>
        <taxon>Actinomycetes</taxon>
        <taxon>Kitasatosporales</taxon>
        <taxon>Streptomycetaceae</taxon>
        <taxon>Streptomyces</taxon>
    </lineage>
</organism>